<dbReference type="PANTHER" id="PTHR43236">
    <property type="entry name" value="ANTITOXIN HIGA1"/>
    <property type="match status" value="1"/>
</dbReference>
<organism evidence="2 3">
    <name type="scientific">Corynebacterium meridianum</name>
    <dbReference type="NCBI Taxonomy" id="2765363"/>
    <lineage>
        <taxon>Bacteria</taxon>
        <taxon>Bacillati</taxon>
        <taxon>Actinomycetota</taxon>
        <taxon>Actinomycetes</taxon>
        <taxon>Mycobacteriales</taxon>
        <taxon>Corynebacteriaceae</taxon>
        <taxon>Corynebacterium</taxon>
    </lineage>
</organism>
<dbReference type="Proteomes" id="UP000645966">
    <property type="component" value="Unassembled WGS sequence"/>
</dbReference>
<dbReference type="Pfam" id="PF06114">
    <property type="entry name" value="Peptidase_M78"/>
    <property type="match status" value="1"/>
</dbReference>
<dbReference type="Gene3D" id="1.10.10.2910">
    <property type="match status" value="1"/>
</dbReference>
<dbReference type="PANTHER" id="PTHR43236:SF2">
    <property type="entry name" value="BLL0069 PROTEIN"/>
    <property type="match status" value="1"/>
</dbReference>
<gene>
    <name evidence="2" type="ORF">JDV75_05360</name>
</gene>
<dbReference type="AlphaFoldDB" id="A0A934HZ07"/>
<reference evidence="2" key="1">
    <citation type="submission" date="2020-12" db="EMBL/GenBank/DDBJ databases">
        <title>Genome public.</title>
        <authorList>
            <person name="Sun Q."/>
        </authorList>
    </citation>
    <scope>NUCLEOTIDE SEQUENCE</scope>
    <source>
        <strain evidence="2">CCM 8863</strain>
    </source>
</reference>
<proteinExistence type="predicted"/>
<sequence>MTPVRVPISQEVLQWAITRTGKTTTELATQADFKHVHDWMERKKQPTLKQARSLAKKAGIPFGYLLLPVPVEVTPDLPDFRTEKNTRLGETSKELEEQIFQSQRNLTWYAENAAVYGGRCPELLNTANLNQSPETVAHRTREIVGWSPGTSTNGKTFVNLLAEQIEDCGIVVMKSSTVGSNTHSRLDRDEFRGFTLIEDGYALIFVNTADAATANLFSLAHELGHVLLGKQGVSSDEEHNRIEQWCNKFAAAFLLPKESLADSKFVNPIDIEYLGAKSRQLGPSVEAIAWRMVTLNLLAPKAAGALIYQWKNLVQPRIGEKPKGGPRPDVMARARLGSNFIAALSEAYGRGALTYRDAARLTGYRKVSTIETVLDFRPVMG</sequence>
<keyword evidence="3" id="KW-1185">Reference proteome</keyword>
<dbReference type="InterPro" id="IPR010359">
    <property type="entry name" value="IrrE_HExxH"/>
</dbReference>
<protein>
    <submittedName>
        <fullName evidence="2">ImmA/IrrE family metallo-endopeptidase</fullName>
    </submittedName>
</protein>
<evidence type="ECO:0000313" key="2">
    <source>
        <dbReference type="EMBL" id="MBI8989187.1"/>
    </source>
</evidence>
<feature type="domain" description="IrrE N-terminal-like" evidence="1">
    <location>
        <begin position="166"/>
        <end position="286"/>
    </location>
</feature>
<accession>A0A934HZ07</accession>
<dbReference type="EMBL" id="JAEIOS010000011">
    <property type="protein sequence ID" value="MBI8989187.1"/>
    <property type="molecule type" value="Genomic_DNA"/>
</dbReference>
<evidence type="ECO:0000259" key="1">
    <source>
        <dbReference type="Pfam" id="PF06114"/>
    </source>
</evidence>
<name>A0A934HZ07_9CORY</name>
<evidence type="ECO:0000313" key="3">
    <source>
        <dbReference type="Proteomes" id="UP000645966"/>
    </source>
</evidence>
<comment type="caution">
    <text evidence="2">The sequence shown here is derived from an EMBL/GenBank/DDBJ whole genome shotgun (WGS) entry which is preliminary data.</text>
</comment>
<dbReference type="RefSeq" id="WP_198738192.1">
    <property type="nucleotide sequence ID" value="NZ_JAEIOS010000011.1"/>
</dbReference>
<dbReference type="InterPro" id="IPR052345">
    <property type="entry name" value="Rad_response_metalloprotease"/>
</dbReference>